<keyword evidence="2" id="KW-1185">Reference proteome</keyword>
<dbReference type="Proteomes" id="UP001597168">
    <property type="component" value="Unassembled WGS sequence"/>
</dbReference>
<dbReference type="EMBL" id="JBHTLK010000145">
    <property type="protein sequence ID" value="MFD1150199.1"/>
    <property type="molecule type" value="Genomic_DNA"/>
</dbReference>
<gene>
    <name evidence="1" type="ORF">ACFQ3T_23950</name>
</gene>
<comment type="caution">
    <text evidence="1">The sequence shown here is derived from an EMBL/GenBank/DDBJ whole genome shotgun (WGS) entry which is preliminary data.</text>
</comment>
<dbReference type="RefSeq" id="WP_380726076.1">
    <property type="nucleotide sequence ID" value="NZ_JBHTLK010000145.1"/>
</dbReference>
<organism evidence="1 2">
    <name type="scientific">Saccharothrix hoggarensis</name>
    <dbReference type="NCBI Taxonomy" id="913853"/>
    <lineage>
        <taxon>Bacteria</taxon>
        <taxon>Bacillati</taxon>
        <taxon>Actinomycetota</taxon>
        <taxon>Actinomycetes</taxon>
        <taxon>Pseudonocardiales</taxon>
        <taxon>Pseudonocardiaceae</taxon>
        <taxon>Saccharothrix</taxon>
    </lineage>
</organism>
<proteinExistence type="predicted"/>
<reference evidence="2" key="1">
    <citation type="journal article" date="2019" name="Int. J. Syst. Evol. Microbiol.">
        <title>The Global Catalogue of Microorganisms (GCM) 10K type strain sequencing project: providing services to taxonomists for standard genome sequencing and annotation.</title>
        <authorList>
            <consortium name="The Broad Institute Genomics Platform"/>
            <consortium name="The Broad Institute Genome Sequencing Center for Infectious Disease"/>
            <person name="Wu L."/>
            <person name="Ma J."/>
        </authorList>
    </citation>
    <scope>NUCLEOTIDE SEQUENCE [LARGE SCALE GENOMIC DNA]</scope>
    <source>
        <strain evidence="2">CCUG 60214</strain>
    </source>
</reference>
<protein>
    <submittedName>
        <fullName evidence="1">Uncharacterized protein</fullName>
    </submittedName>
</protein>
<evidence type="ECO:0000313" key="2">
    <source>
        <dbReference type="Proteomes" id="UP001597168"/>
    </source>
</evidence>
<evidence type="ECO:0000313" key="1">
    <source>
        <dbReference type="EMBL" id="MFD1150199.1"/>
    </source>
</evidence>
<sequence length="97" mass="10639">MSVLDDFRPVAEVTADERARVAVGKAGAHKNDRYAVSVNADGAILLTPLASIPRRELMVWENDDLRASLFRGLADAAEGNVRRLDWITADDEESEDA</sequence>
<name>A0ABW3QZL2_9PSEU</name>
<accession>A0ABW3QZL2</accession>